<feature type="compositionally biased region" description="Polar residues" evidence="2">
    <location>
        <begin position="462"/>
        <end position="471"/>
    </location>
</feature>
<evidence type="ECO:0000313" key="4">
    <source>
        <dbReference type="Proteomes" id="UP000078544"/>
    </source>
</evidence>
<evidence type="ECO:0000256" key="1">
    <source>
        <dbReference type="SAM" id="Coils"/>
    </source>
</evidence>
<sequence length="584" mass="64253">MASDDIGETSRCDSMTGSPGDAPTPQEADPPPDSSQLTLPSTEIPASPVESGQFLKSEGNEDDPASGVVPSSLTPPPSTQVTARGIVQETPAASQQPSLFSPPATAYSMIRDREIDSRYSPPTSSQIDGAPAEDLRSLLQNCIAEHHKMKLEAAHYKLQYSLLSLQAEDDAQRSAVEHEMVRREVDALRTTDNTRQMRDELSVLSDLMEFRYRALQAKHESVSEENEALHHQLQMAERVIQLKEEEVLNMSESHKLLLNRIRENREHFNMLRNTPGVFNEALSPQTQMLSTPQQHAAHQTGQSRDPQSWRWGEAGNARERYGPAVYDPMDRFSVLLEAASQSQFNNSAPSTPTPPHRAVQRHVGKHNRNTMSLSSLPTTPLNRPDHVGLMPSVHLVPQTDPRDRYSQAQRERGRKSRESTISEIVDGNNDDEEDDDDDDDDNDDDDDDEGEQVARQPVGSVGPSQSRSADSSGLARGRSRVPRNSGDDRSGTGEPSGSHASRAAANLLRRSQPRDTSAALHDLLGSPLPSLQPGAMSMGLEKRKFNSSLRETAGPWTEQSSSPKKTRPGSSRRGHSVGLGIQYE</sequence>
<feature type="compositionally biased region" description="Polar residues" evidence="2">
    <location>
        <begin position="287"/>
        <end position="306"/>
    </location>
</feature>
<keyword evidence="4" id="KW-1185">Reference proteome</keyword>
<feature type="region of interest" description="Disordered" evidence="2">
    <location>
        <begin position="343"/>
        <end position="584"/>
    </location>
</feature>
<evidence type="ECO:0000256" key="2">
    <source>
        <dbReference type="SAM" id="MobiDB-lite"/>
    </source>
</evidence>
<evidence type="ECO:0008006" key="5">
    <source>
        <dbReference type="Google" id="ProtNLM"/>
    </source>
</evidence>
<gene>
    <name evidence="3" type="ORF">AAL_02024</name>
</gene>
<feature type="region of interest" description="Disordered" evidence="2">
    <location>
        <begin position="1"/>
        <end position="81"/>
    </location>
</feature>
<feature type="compositionally biased region" description="Low complexity" evidence="2">
    <location>
        <begin position="523"/>
        <end position="534"/>
    </location>
</feature>
<dbReference type="STRING" id="1081109.A0A162IWK5"/>
<feature type="compositionally biased region" description="Polar residues" evidence="2">
    <location>
        <begin position="369"/>
        <end position="381"/>
    </location>
</feature>
<feature type="compositionally biased region" description="Low complexity" evidence="2">
    <location>
        <begin position="500"/>
        <end position="510"/>
    </location>
</feature>
<feature type="coiled-coil region" evidence="1">
    <location>
        <begin position="212"/>
        <end position="246"/>
    </location>
</feature>
<dbReference type="OrthoDB" id="5404651at2759"/>
<organism evidence="3 4">
    <name type="scientific">Moelleriella libera RCEF 2490</name>
    <dbReference type="NCBI Taxonomy" id="1081109"/>
    <lineage>
        <taxon>Eukaryota</taxon>
        <taxon>Fungi</taxon>
        <taxon>Dikarya</taxon>
        <taxon>Ascomycota</taxon>
        <taxon>Pezizomycotina</taxon>
        <taxon>Sordariomycetes</taxon>
        <taxon>Hypocreomycetidae</taxon>
        <taxon>Hypocreales</taxon>
        <taxon>Clavicipitaceae</taxon>
        <taxon>Moelleriella</taxon>
    </lineage>
</organism>
<dbReference type="AlphaFoldDB" id="A0A162IWK5"/>
<protein>
    <recommendedName>
        <fullName evidence="5">FAD-dependent oxidoreductase-like enzyme</fullName>
    </recommendedName>
</protein>
<accession>A0A162IWK5</accession>
<dbReference type="EMBL" id="AZGY01000003">
    <property type="protein sequence ID" value="KZZ99452.1"/>
    <property type="molecule type" value="Genomic_DNA"/>
</dbReference>
<feature type="compositionally biased region" description="Basic and acidic residues" evidence="2">
    <location>
        <begin position="400"/>
        <end position="420"/>
    </location>
</feature>
<keyword evidence="1" id="KW-0175">Coiled coil</keyword>
<feature type="region of interest" description="Disordered" evidence="2">
    <location>
        <begin position="287"/>
        <end position="310"/>
    </location>
</feature>
<feature type="compositionally biased region" description="Basic residues" evidence="2">
    <location>
        <begin position="358"/>
        <end position="368"/>
    </location>
</feature>
<dbReference type="Proteomes" id="UP000078544">
    <property type="component" value="Unassembled WGS sequence"/>
</dbReference>
<comment type="caution">
    <text evidence="3">The sequence shown here is derived from an EMBL/GenBank/DDBJ whole genome shotgun (WGS) entry which is preliminary data.</text>
</comment>
<evidence type="ECO:0000313" key="3">
    <source>
        <dbReference type="EMBL" id="KZZ99452.1"/>
    </source>
</evidence>
<feature type="compositionally biased region" description="Basic residues" evidence="2">
    <location>
        <begin position="564"/>
        <end position="575"/>
    </location>
</feature>
<feature type="compositionally biased region" description="Acidic residues" evidence="2">
    <location>
        <begin position="428"/>
        <end position="451"/>
    </location>
</feature>
<proteinExistence type="predicted"/>
<name>A0A162IWK5_9HYPO</name>
<reference evidence="3 4" key="1">
    <citation type="journal article" date="2016" name="Genome Biol. Evol.">
        <title>Divergent and convergent evolution of fungal pathogenicity.</title>
        <authorList>
            <person name="Shang Y."/>
            <person name="Xiao G."/>
            <person name="Zheng P."/>
            <person name="Cen K."/>
            <person name="Zhan S."/>
            <person name="Wang C."/>
        </authorList>
    </citation>
    <scope>NUCLEOTIDE SEQUENCE [LARGE SCALE GENOMIC DNA]</scope>
    <source>
        <strain evidence="3 4">RCEF 2490</strain>
    </source>
</reference>